<gene>
    <name evidence="1" type="ORF">M569_16001</name>
</gene>
<keyword evidence="2" id="KW-1185">Reference proteome</keyword>
<dbReference type="EMBL" id="AUSU01008880">
    <property type="protein sequence ID" value="EPS58813.1"/>
    <property type="molecule type" value="Genomic_DNA"/>
</dbReference>
<accession>S8D7U7</accession>
<dbReference type="Proteomes" id="UP000015453">
    <property type="component" value="Unassembled WGS sequence"/>
</dbReference>
<sequence>MASYAALVSLETTLEKFIRQDQLQILDDEDKRQSFNLMMQNVALLLDFLVISKFAHGAVSVEDRGMIKDHGWRKCGDSESRGWRSC</sequence>
<evidence type="ECO:0000313" key="2">
    <source>
        <dbReference type="Proteomes" id="UP000015453"/>
    </source>
</evidence>
<organism evidence="1 2">
    <name type="scientific">Genlisea aurea</name>
    <dbReference type="NCBI Taxonomy" id="192259"/>
    <lineage>
        <taxon>Eukaryota</taxon>
        <taxon>Viridiplantae</taxon>
        <taxon>Streptophyta</taxon>
        <taxon>Embryophyta</taxon>
        <taxon>Tracheophyta</taxon>
        <taxon>Spermatophyta</taxon>
        <taxon>Magnoliopsida</taxon>
        <taxon>eudicotyledons</taxon>
        <taxon>Gunneridae</taxon>
        <taxon>Pentapetalae</taxon>
        <taxon>asterids</taxon>
        <taxon>lamiids</taxon>
        <taxon>Lamiales</taxon>
        <taxon>Lentibulariaceae</taxon>
        <taxon>Genlisea</taxon>
    </lineage>
</organism>
<evidence type="ECO:0000313" key="1">
    <source>
        <dbReference type="EMBL" id="EPS58813.1"/>
    </source>
</evidence>
<comment type="caution">
    <text evidence="1">The sequence shown here is derived from an EMBL/GenBank/DDBJ whole genome shotgun (WGS) entry which is preliminary data.</text>
</comment>
<protein>
    <submittedName>
        <fullName evidence="1">Uncharacterized protein</fullName>
    </submittedName>
</protein>
<dbReference type="AlphaFoldDB" id="S8D7U7"/>
<proteinExistence type="predicted"/>
<name>S8D7U7_9LAMI</name>
<reference evidence="1 2" key="1">
    <citation type="journal article" date="2013" name="BMC Genomics">
        <title>The miniature genome of a carnivorous plant Genlisea aurea contains a low number of genes and short non-coding sequences.</title>
        <authorList>
            <person name="Leushkin E.V."/>
            <person name="Sutormin R.A."/>
            <person name="Nabieva E.R."/>
            <person name="Penin A.A."/>
            <person name="Kondrashov A.S."/>
            <person name="Logacheva M.D."/>
        </authorList>
    </citation>
    <scope>NUCLEOTIDE SEQUENCE [LARGE SCALE GENOMIC DNA]</scope>
</reference>